<protein>
    <submittedName>
        <fullName evidence="1">Uncharacterized protein</fullName>
    </submittedName>
</protein>
<evidence type="ECO:0000313" key="2">
    <source>
        <dbReference type="Proteomes" id="UP001165960"/>
    </source>
</evidence>
<proteinExistence type="predicted"/>
<sequence length="1763" mass="200809">MAKRLSTKSSDQSIGPDHNVVEDLIDMKLCDSESITNMLYLRYQSDKFFTHVGSRLMISINPLTTHASFDDATLKKYISDYRNFTSEREALSSHIFSLANNTYLHIRRSGLDQVIIFIGDSGSGKTTTKRHFLRQLAGLRENSKKEVKLYHQILNVESVFASFGSSATSIHSQASQFASYVEIQFDPKGRTIGAKYLDYILDKTKVTPSTRTDSNFLVFYQLLAGLTEEESSQFQLGEAESFHYLQGTRFPLSDNELKAQFQSLKAAMRSLGFTKKFQSQVFQVLAAILHLGNIKFADSARQGGDEAALVANDEIFTLTADLLGLHPTTFEGILIYKTQTIKRETCTVFLDAAQAAKQRDDLAVCLYSLLFSWIVEHINSRLCFEQQTSFIGLLDVPGFQNFPNENHFEQFCTNFFNEKLYNYFCYQVFEASNDAYAEDQVSVPIVHYPNNQAIVQLFTKSSSGLVATIRRQVNRSRGPATDSSLLQAFQKAQGSHECFSANMSMSQFTIKHFFEPVIYDINGFIDSNHASISLDFIQTFRGEAEAAVGNAFVAGLFNSSSVSTESHPKDSSAIVSAQKSALPKRQPTMKKGRPLTNELRTDLSARKNAIAASQLHLAIDELFDTFDSAETWFVVCLHPGARPADWSALFGQVERYGLSFMAERKQIEYTVCYLHDEFNVRYQQLLVPLAIDTERQASQICEAVRSVLGWGVESMAIGTQYVYLRDDVWRELEDHLRAAEQGDRNERLGIPLPAFFNDDARSFYSDEDGGVPDDMSHVETDTQMGDMQLEREANNLQVVEEDNTLKPPKTAIRKAWVCCTWFLTWWIPGIFLSWCGRMKRADVRMAWREKVSLCIIIFTISALVIFFIAGINPLICPERDIYTPSEVLSSKADEDRPLYHMYGRVYDMNAIQGFKQGHYRVGREYMLETYSGENLEVAFPIQINPNLCVRYDGQEIHQAVALSNVTIQPLLINHDHRWYRGDLNFKPYWFEDVIRYRMKKVGEVAYSKKEVEENTRRMMVIYDDNSSGKVVSRVYDFTPYFTPFILNRPDEEVDAEETRFLGEEMYNLVNTMRGQNITQALNENIYPNDPKARENIIRCMNNLFYAGVLDDRNSLQCIFAQYVLLALSVFLFAILFVKFLASLQLGSRPSPEDHDKFVICNVPCYTEDDESLRRTIDSLAVLKYDDKRKLLFVIADGMVIGGGNDVPTPRIVLDLLGSDPNLDPEPLSFVSLGEGSKQHNMGKVYTGLYEVRGHVVPYLVIIKVGKPSERSKPGNRGKRDSQLILMKFFNKVHYDHPMVPLELEMYHQIKNIIGVDPHFYEFVLMVDADTVVMPDSMNRLVSAMLFDTKIMGVCGETALMNERGSWATMIQVYEYFISHHLSKAFESLFGSVTCLPGCFSMYRLRTPVTNAPLIISNAIIEQYSENRVDTLHKKNLLHLGEDRYLTTLLLKNFPFQKMKFTPDAKCITNAPDTWDVLLSQRRRWINSTIHNLLELVMLPRLCGFCCFSMRFVVFLDLLSTVIMPATLGYLIYLMYRLTSDRDKTIGLVSLFFITIPYVLQMIVFLIRRQWQHIGWMIIYLMALPAFAFFIPVYSFWHFDDFSWGNTRVVLGEGGKKKKVAAEEGHFDPRSIPTRRWSEYEEEAWEAATEKTQVSDSSAISSINRQIHNISPAPFAPPPPLMDPGVYYSAMNQPDFRSVSQMSFNPPTMPPVYPMYPPPRGPSPLPPAVPALRSPLSIPTIPRQTSPRLPTSLKRSEPSLAPLT</sequence>
<dbReference type="EMBL" id="QTSX02001531">
    <property type="protein sequence ID" value="KAJ9080697.1"/>
    <property type="molecule type" value="Genomic_DNA"/>
</dbReference>
<organism evidence="1 2">
    <name type="scientific">Entomophthora muscae</name>
    <dbReference type="NCBI Taxonomy" id="34485"/>
    <lineage>
        <taxon>Eukaryota</taxon>
        <taxon>Fungi</taxon>
        <taxon>Fungi incertae sedis</taxon>
        <taxon>Zoopagomycota</taxon>
        <taxon>Entomophthoromycotina</taxon>
        <taxon>Entomophthoromycetes</taxon>
        <taxon>Entomophthorales</taxon>
        <taxon>Entomophthoraceae</taxon>
        <taxon>Entomophthora</taxon>
    </lineage>
</organism>
<reference evidence="1" key="1">
    <citation type="submission" date="2022-04" db="EMBL/GenBank/DDBJ databases">
        <title>Genome of the entomopathogenic fungus Entomophthora muscae.</title>
        <authorList>
            <person name="Elya C."/>
            <person name="Lovett B.R."/>
            <person name="Lee E."/>
            <person name="Macias A.M."/>
            <person name="Hajek A.E."/>
            <person name="De Bivort B.L."/>
            <person name="Kasson M.T."/>
            <person name="De Fine Licht H.H."/>
            <person name="Stajich J.E."/>
        </authorList>
    </citation>
    <scope>NUCLEOTIDE SEQUENCE</scope>
    <source>
        <strain evidence="1">Berkeley</strain>
    </source>
</reference>
<keyword evidence="2" id="KW-1185">Reference proteome</keyword>
<accession>A0ACC2U1P4</accession>
<name>A0ACC2U1P4_9FUNG</name>
<gene>
    <name evidence="1" type="ORF">DSO57_1022217</name>
</gene>
<comment type="caution">
    <text evidence="1">The sequence shown here is derived from an EMBL/GenBank/DDBJ whole genome shotgun (WGS) entry which is preliminary data.</text>
</comment>
<evidence type="ECO:0000313" key="1">
    <source>
        <dbReference type="EMBL" id="KAJ9080697.1"/>
    </source>
</evidence>
<dbReference type="Proteomes" id="UP001165960">
    <property type="component" value="Unassembled WGS sequence"/>
</dbReference>